<reference evidence="2 3" key="1">
    <citation type="submission" date="2021-05" db="EMBL/GenBank/DDBJ databases">
        <title>Kineosporia and Streptomyces sp. nov. two new marine actinobacteria isolated from Coral.</title>
        <authorList>
            <person name="Buangrab K."/>
            <person name="Sutthacheep M."/>
            <person name="Yeemin T."/>
            <person name="Harunari E."/>
            <person name="Igarashi Y."/>
            <person name="Kanchanasin P."/>
            <person name="Tanasupawat S."/>
            <person name="Phongsopitanun W."/>
        </authorList>
    </citation>
    <scope>NUCLEOTIDE SEQUENCE [LARGE SCALE GENOMIC DNA]</scope>
    <source>
        <strain evidence="2 3">J2-2</strain>
    </source>
</reference>
<evidence type="ECO:0000256" key="1">
    <source>
        <dbReference type="SAM" id="Phobius"/>
    </source>
</evidence>
<dbReference type="Proteomes" id="UP001197247">
    <property type="component" value="Unassembled WGS sequence"/>
</dbReference>
<accession>A0ABS5T8L8</accession>
<name>A0ABS5T8L8_9ACTN</name>
<comment type="caution">
    <text evidence="2">The sequence shown here is derived from an EMBL/GenBank/DDBJ whole genome shotgun (WGS) entry which is preliminary data.</text>
</comment>
<evidence type="ECO:0000313" key="3">
    <source>
        <dbReference type="Proteomes" id="UP001197247"/>
    </source>
</evidence>
<protein>
    <recommendedName>
        <fullName evidence="4">GlsB/YeaQ/YmgE family stress response membrane protein</fullName>
    </recommendedName>
</protein>
<keyword evidence="3" id="KW-1185">Reference proteome</keyword>
<evidence type="ECO:0008006" key="4">
    <source>
        <dbReference type="Google" id="ProtNLM"/>
    </source>
</evidence>
<dbReference type="RefSeq" id="WP_214153340.1">
    <property type="nucleotide sequence ID" value="NZ_JAHBAY010000001.1"/>
</dbReference>
<sequence length="61" mass="6233">MPENTGPSSAIVMPAWLAVVGGLVGNTVASFAGDVLVVHLALGLLTTAGVVALVLNWLHRR</sequence>
<keyword evidence="1" id="KW-1133">Transmembrane helix</keyword>
<evidence type="ECO:0000313" key="2">
    <source>
        <dbReference type="EMBL" id="MBT0767420.1"/>
    </source>
</evidence>
<keyword evidence="1" id="KW-0812">Transmembrane</keyword>
<dbReference type="EMBL" id="JAHBAY010000001">
    <property type="protein sequence ID" value="MBT0767420.1"/>
    <property type="molecule type" value="Genomic_DNA"/>
</dbReference>
<proteinExistence type="predicted"/>
<feature type="transmembrane region" description="Helical" evidence="1">
    <location>
        <begin position="38"/>
        <end position="58"/>
    </location>
</feature>
<feature type="transmembrane region" description="Helical" evidence="1">
    <location>
        <begin position="12"/>
        <end position="32"/>
    </location>
</feature>
<keyword evidence="1" id="KW-0472">Membrane</keyword>
<gene>
    <name evidence="2" type="ORF">KIH74_00705</name>
</gene>
<organism evidence="2 3">
    <name type="scientific">Kineosporia corallincola</name>
    <dbReference type="NCBI Taxonomy" id="2835133"/>
    <lineage>
        <taxon>Bacteria</taxon>
        <taxon>Bacillati</taxon>
        <taxon>Actinomycetota</taxon>
        <taxon>Actinomycetes</taxon>
        <taxon>Kineosporiales</taxon>
        <taxon>Kineosporiaceae</taxon>
        <taxon>Kineosporia</taxon>
    </lineage>
</organism>